<feature type="region of interest" description="Disordered" evidence="1">
    <location>
        <begin position="164"/>
        <end position="200"/>
    </location>
</feature>
<keyword evidence="4" id="KW-1185">Reference proteome</keyword>
<feature type="domain" description="Ysc84 actin-binding" evidence="2">
    <location>
        <begin position="255"/>
        <end position="392"/>
    </location>
</feature>
<evidence type="ECO:0000259" key="2">
    <source>
        <dbReference type="Pfam" id="PF04366"/>
    </source>
</evidence>
<dbReference type="AlphaFoldDB" id="A0A167PIE5"/>
<feature type="compositionally biased region" description="Polar residues" evidence="1">
    <location>
        <begin position="586"/>
        <end position="609"/>
    </location>
</feature>
<sequence>MQRVSSLLPLWEKAKPGDHSSGNSHSNRNSNASATAPATGARHNRTISSSSNASNNNAYNNHSNHYSHTRNSSGSGSGNPLRSARSFNKVFSWTDRIGAHKTLSVSSTATNAGATATPSSVPRPLGREAYWPTGLDRECEKAARILKSFCTDGFFDEAADAAPLSPTSRTSVTSLTAPPLPPRPSADVASGSPSSKSLGVAKKKIPPRIIQEAVGLAIFSCMRSGLWMSGSGGSGILIARKADGTWSPPSGILLHTSTVAFVLGVDIYDCVLVINSVSALEMFTRPRLTLGADVPLTVGPLVSMGLLENDIRLSHEMSDTVLTYLKARGRHSPAQLYGSLVTERSNENERFYYDGASLGGSSQPVDILDILAGNVRKSIPEIVPLFEAIKAAEGRIDFDTAVMDRLSQQPAPGDADIADAPDLLAPTSPTSATFGKPDASDPDPFGIIALEMAGLEIREAGSKHRPASHQFDYNASPTSPVFASHFRRQSADAVAAEQGNRTSYLSTRTQATSMTDAGTQTADVETPGTSLSPSHSDDGHEAIAAPASVLTNEMSATLDVNGAQTKPGEPHFVTSGGDVAVAATGNSENRGLSKTVSQASEATATTNSKHLAVDRGMATTDDLSDGDNTAVSSQYVEDERDGDADDEDEETDGFGDGLTNDFADDDDDDDDDTDDGDEEEEPVIYEVATSASRPMRALPTQVAHVIQAKGALVTIPKRVPPPLPLRSPARASRASKSDYGDLSMVGSPLRHSFQSSQSTSAVAQQAIADSSVTPLSDVATTAAPQGPLAAAANGADSHEKAVSPFSSPSPPAAYDSATTDPTTGPKSGSADDFDSTSTPQATGPATSSSMDESDREPQTPQTPRPDDALSNDALKTVHHNVSPKDDVDQEAASKVPTQETPEMAADHGATPSITAA</sequence>
<reference evidence="3 4" key="1">
    <citation type="journal article" date="2016" name="Genome Biol. Evol.">
        <title>Divergent and convergent evolution of fungal pathogenicity.</title>
        <authorList>
            <person name="Shang Y."/>
            <person name="Xiao G."/>
            <person name="Zheng P."/>
            <person name="Cen K."/>
            <person name="Zhan S."/>
            <person name="Wang C."/>
        </authorList>
    </citation>
    <scope>NUCLEOTIDE SEQUENCE [LARGE SCALE GENOMIC DNA]</scope>
    <source>
        <strain evidence="3 4">RCEF 264</strain>
    </source>
</reference>
<dbReference type="PANTHER" id="PTHR15629:SF8">
    <property type="entry name" value="DUF500 DOMAIN PROTEIN (AFU_ORTHOLOGUE AFUA_5G07310)"/>
    <property type="match status" value="1"/>
</dbReference>
<feature type="compositionally biased region" description="Polar residues" evidence="1">
    <location>
        <begin position="835"/>
        <end position="850"/>
    </location>
</feature>
<feature type="compositionally biased region" description="Polar residues" evidence="1">
    <location>
        <begin position="626"/>
        <end position="635"/>
    </location>
</feature>
<comment type="caution">
    <text evidence="3">The sequence shown here is derived from an EMBL/GenBank/DDBJ whole genome shotgun (WGS) entry which is preliminary data.</text>
</comment>
<dbReference type="EMBL" id="AZHD01000016">
    <property type="protein sequence ID" value="OAA56690.1"/>
    <property type="molecule type" value="Genomic_DNA"/>
</dbReference>
<feature type="region of interest" description="Disordered" evidence="1">
    <location>
        <begin position="717"/>
        <end position="766"/>
    </location>
</feature>
<feature type="region of interest" description="Disordered" evidence="1">
    <location>
        <begin position="1"/>
        <end position="81"/>
    </location>
</feature>
<dbReference type="STRING" id="1081102.A0A167PIE5"/>
<evidence type="ECO:0000256" key="1">
    <source>
        <dbReference type="SAM" id="MobiDB-lite"/>
    </source>
</evidence>
<dbReference type="GO" id="GO:0035091">
    <property type="term" value="F:phosphatidylinositol binding"/>
    <property type="evidence" value="ECO:0007669"/>
    <property type="project" value="TreeGrafter"/>
</dbReference>
<feature type="compositionally biased region" description="Low complexity" evidence="1">
    <location>
        <begin position="19"/>
        <end position="73"/>
    </location>
</feature>
<evidence type="ECO:0000313" key="4">
    <source>
        <dbReference type="Proteomes" id="UP000076874"/>
    </source>
</evidence>
<dbReference type="OrthoDB" id="443981at2759"/>
<protein>
    <submittedName>
        <fullName evidence="3">DUF500 domain containing protein</fullName>
    </submittedName>
</protein>
<dbReference type="Proteomes" id="UP000076874">
    <property type="component" value="Unassembled WGS sequence"/>
</dbReference>
<dbReference type="PANTHER" id="PTHR15629">
    <property type="entry name" value="SH3YL1 PROTEIN"/>
    <property type="match status" value="1"/>
</dbReference>
<feature type="region of interest" description="Disordered" evidence="1">
    <location>
        <begin position="787"/>
        <end position="916"/>
    </location>
</feature>
<feature type="compositionally biased region" description="Low complexity" evidence="1">
    <location>
        <begin position="802"/>
        <end position="817"/>
    </location>
</feature>
<dbReference type="InterPro" id="IPR007461">
    <property type="entry name" value="Ysc84_actin-binding"/>
</dbReference>
<dbReference type="InterPro" id="IPR051702">
    <property type="entry name" value="SH3_domain_YSC84-like"/>
</dbReference>
<proteinExistence type="predicted"/>
<feature type="compositionally biased region" description="Polar residues" evidence="1">
    <location>
        <begin position="499"/>
        <end position="534"/>
    </location>
</feature>
<accession>A0A167PIE5</accession>
<feature type="region of interest" description="Disordered" evidence="1">
    <location>
        <begin position="106"/>
        <end position="125"/>
    </location>
</feature>
<gene>
    <name evidence="3" type="ORF">SPI_07697</name>
</gene>
<feature type="compositionally biased region" description="Acidic residues" evidence="1">
    <location>
        <begin position="662"/>
        <end position="683"/>
    </location>
</feature>
<dbReference type="CDD" id="cd11524">
    <property type="entry name" value="SYLF"/>
    <property type="match status" value="1"/>
</dbReference>
<feature type="compositionally biased region" description="Acidic residues" evidence="1">
    <location>
        <begin position="636"/>
        <end position="653"/>
    </location>
</feature>
<feature type="region of interest" description="Disordered" evidence="1">
    <location>
        <begin position="586"/>
        <end position="696"/>
    </location>
</feature>
<organism evidence="3 4">
    <name type="scientific">Niveomyces insectorum RCEF 264</name>
    <dbReference type="NCBI Taxonomy" id="1081102"/>
    <lineage>
        <taxon>Eukaryota</taxon>
        <taxon>Fungi</taxon>
        <taxon>Dikarya</taxon>
        <taxon>Ascomycota</taxon>
        <taxon>Pezizomycotina</taxon>
        <taxon>Sordariomycetes</taxon>
        <taxon>Hypocreomycetidae</taxon>
        <taxon>Hypocreales</taxon>
        <taxon>Cordycipitaceae</taxon>
        <taxon>Niveomyces</taxon>
    </lineage>
</organism>
<feature type="compositionally biased region" description="Low complexity" evidence="1">
    <location>
        <begin position="754"/>
        <end position="766"/>
    </location>
</feature>
<feature type="compositionally biased region" description="Low complexity" evidence="1">
    <location>
        <begin position="106"/>
        <end position="120"/>
    </location>
</feature>
<feature type="compositionally biased region" description="Polar residues" evidence="1">
    <location>
        <begin position="165"/>
        <end position="176"/>
    </location>
</feature>
<name>A0A167PIE5_9HYPO</name>
<evidence type="ECO:0000313" key="3">
    <source>
        <dbReference type="EMBL" id="OAA56690.1"/>
    </source>
</evidence>
<dbReference type="Pfam" id="PF04366">
    <property type="entry name" value="Ysc84"/>
    <property type="match status" value="1"/>
</dbReference>
<feature type="region of interest" description="Disordered" evidence="1">
    <location>
        <begin position="493"/>
        <end position="540"/>
    </location>
</feature>